<evidence type="ECO:0000313" key="2">
    <source>
        <dbReference type="EMBL" id="MBC8536839.1"/>
    </source>
</evidence>
<protein>
    <submittedName>
        <fullName evidence="2">Lysophospholipase</fullName>
    </submittedName>
</protein>
<dbReference type="InterPro" id="IPR000073">
    <property type="entry name" value="AB_hydrolase_1"/>
</dbReference>
<dbReference type="InterPro" id="IPR051044">
    <property type="entry name" value="MAG_DAG_Lipase"/>
</dbReference>
<dbReference type="Proteomes" id="UP000620366">
    <property type="component" value="Unassembled WGS sequence"/>
</dbReference>
<sequence length="280" mass="31053">MTQTTNTLITSDGAKLYFKRFLPDGHPRALLCIVHGLGEHIDRYTRMAEFYTAQGFAVFGIDNRGHGRTQAPGGPGHAAPRRLVLDDVALELRTMKKEYPDLPVFLYGHSLGGNIVLSYRTLRGDMVDAYVVTSPWLILAQPLSKPKELGGRLLAKLKPAAPIETGLDAAGISTVRDEVEQYRRDPLVHGKISALTAMESLDLAKEMLARAGDIHSPILLIHGDSDPICSVEGSRLYAKNSGDWLRYVEFPGVRHEVHNDTSRETLYETVLAFLEEHIKK</sequence>
<evidence type="ECO:0000259" key="1">
    <source>
        <dbReference type="Pfam" id="PF12146"/>
    </source>
</evidence>
<organism evidence="2 3">
    <name type="scientific">Feifania hominis</name>
    <dbReference type="NCBI Taxonomy" id="2763660"/>
    <lineage>
        <taxon>Bacteria</taxon>
        <taxon>Bacillati</taxon>
        <taxon>Bacillota</taxon>
        <taxon>Clostridia</taxon>
        <taxon>Eubacteriales</taxon>
        <taxon>Feifaniaceae</taxon>
        <taxon>Feifania</taxon>
    </lineage>
</organism>
<evidence type="ECO:0000313" key="3">
    <source>
        <dbReference type="Proteomes" id="UP000620366"/>
    </source>
</evidence>
<comment type="caution">
    <text evidence="2">The sequence shown here is derived from an EMBL/GenBank/DDBJ whole genome shotgun (WGS) entry which is preliminary data.</text>
</comment>
<reference evidence="2" key="1">
    <citation type="submission" date="2020-08" db="EMBL/GenBank/DDBJ databases">
        <title>Genome public.</title>
        <authorList>
            <person name="Liu C."/>
            <person name="Sun Q."/>
        </authorList>
    </citation>
    <scope>NUCLEOTIDE SEQUENCE</scope>
    <source>
        <strain evidence="2">BX7</strain>
    </source>
</reference>
<dbReference type="PRINTS" id="PR00111">
    <property type="entry name" value="ABHYDROLASE"/>
</dbReference>
<feature type="domain" description="Serine aminopeptidase S33" evidence="1">
    <location>
        <begin position="26"/>
        <end position="261"/>
    </location>
</feature>
<accession>A0A926HUE9</accession>
<dbReference type="SUPFAM" id="SSF53474">
    <property type="entry name" value="alpha/beta-Hydrolases"/>
    <property type="match status" value="1"/>
</dbReference>
<dbReference type="EMBL" id="JACRSP010000003">
    <property type="protein sequence ID" value="MBC8536839.1"/>
    <property type="molecule type" value="Genomic_DNA"/>
</dbReference>
<dbReference type="Gene3D" id="3.40.50.1820">
    <property type="entry name" value="alpha/beta hydrolase"/>
    <property type="match status" value="1"/>
</dbReference>
<dbReference type="InterPro" id="IPR022742">
    <property type="entry name" value="Hydrolase_4"/>
</dbReference>
<dbReference type="PANTHER" id="PTHR11614">
    <property type="entry name" value="PHOSPHOLIPASE-RELATED"/>
    <property type="match status" value="1"/>
</dbReference>
<dbReference type="Pfam" id="PF12146">
    <property type="entry name" value="Hydrolase_4"/>
    <property type="match status" value="1"/>
</dbReference>
<gene>
    <name evidence="2" type="ORF">H8695_09085</name>
</gene>
<proteinExistence type="predicted"/>
<name>A0A926HUE9_9FIRM</name>
<dbReference type="AlphaFoldDB" id="A0A926HUE9"/>
<dbReference type="RefSeq" id="WP_249300781.1">
    <property type="nucleotide sequence ID" value="NZ_JACRSP010000003.1"/>
</dbReference>
<dbReference type="InterPro" id="IPR029058">
    <property type="entry name" value="AB_hydrolase_fold"/>
</dbReference>
<keyword evidence="3" id="KW-1185">Reference proteome</keyword>